<dbReference type="GO" id="GO:0005886">
    <property type="term" value="C:plasma membrane"/>
    <property type="evidence" value="ECO:0007669"/>
    <property type="project" value="UniProtKB-ARBA"/>
</dbReference>
<evidence type="ECO:0000256" key="4">
    <source>
        <dbReference type="ARBA" id="ARBA00023136"/>
    </source>
</evidence>
<feature type="transmembrane region" description="Helical" evidence="5">
    <location>
        <begin position="30"/>
        <end position="63"/>
    </location>
</feature>
<dbReference type="CDD" id="cd16914">
    <property type="entry name" value="EcfT"/>
    <property type="match status" value="1"/>
</dbReference>
<evidence type="ECO:0000256" key="5">
    <source>
        <dbReference type="SAM" id="Phobius"/>
    </source>
</evidence>
<dbReference type="EMBL" id="QFNY01000095">
    <property type="protein sequence ID" value="PZP01069.1"/>
    <property type="molecule type" value="Genomic_DNA"/>
</dbReference>
<gene>
    <name evidence="6" type="ORF">DI609_05105</name>
</gene>
<evidence type="ECO:0000313" key="6">
    <source>
        <dbReference type="EMBL" id="PZP01069.1"/>
    </source>
</evidence>
<reference evidence="6 7" key="1">
    <citation type="submission" date="2017-11" db="EMBL/GenBank/DDBJ databases">
        <title>Infants hospitalized years apart are colonized by the same room-sourced microbial strains.</title>
        <authorList>
            <person name="Brooks B."/>
            <person name="Olm M.R."/>
            <person name="Firek B.A."/>
            <person name="Baker R."/>
            <person name="Thomas B.C."/>
            <person name="Morowitz M.J."/>
            <person name="Banfield J.F."/>
        </authorList>
    </citation>
    <scope>NUCLEOTIDE SEQUENCE [LARGE SCALE GENOMIC DNA]</scope>
    <source>
        <strain evidence="6">S2_012_000_R3_87</strain>
    </source>
</reference>
<feature type="transmembrane region" description="Helical" evidence="5">
    <location>
        <begin position="231"/>
        <end position="249"/>
    </location>
</feature>
<feature type="transmembrane region" description="Helical" evidence="5">
    <location>
        <begin position="111"/>
        <end position="129"/>
    </location>
</feature>
<feature type="transmembrane region" description="Helical" evidence="5">
    <location>
        <begin position="70"/>
        <end position="91"/>
    </location>
</feature>
<accession>A0A2W5D4W2</accession>
<organism evidence="6 7">
    <name type="scientific">Corynebacterium urealyticum</name>
    <dbReference type="NCBI Taxonomy" id="43771"/>
    <lineage>
        <taxon>Bacteria</taxon>
        <taxon>Bacillati</taxon>
        <taxon>Actinomycetota</taxon>
        <taxon>Actinomycetes</taxon>
        <taxon>Mycobacteriales</taxon>
        <taxon>Corynebacteriaceae</taxon>
        <taxon>Corynebacterium</taxon>
    </lineage>
</organism>
<evidence type="ECO:0000256" key="1">
    <source>
        <dbReference type="ARBA" id="ARBA00004141"/>
    </source>
</evidence>
<evidence type="ECO:0000313" key="7">
    <source>
        <dbReference type="Proteomes" id="UP000249451"/>
    </source>
</evidence>
<dbReference type="InterPro" id="IPR003339">
    <property type="entry name" value="ABC/ECF_trnsptr_transmembrane"/>
</dbReference>
<keyword evidence="2 5" id="KW-0812">Transmembrane</keyword>
<sequence>MAGAALAAEAHPRDLQPREQVRKLHPYTPLTAAICAVVVVLLAHKLVVSLTALGIAALLAVFFQPARGPLFAAVLLAIPTTVGLFLMHAPFGQHPVFGPLTSDGMQLAGLLSLRLFGAAAIGLTLGAFVDGDRLMRAMQEQFPAKIVYVVGSTIRLYPIARARVETLNQMFTARGVNTAGARGKLNFVMPLIVGLVDDAAQRARPLQRTGIGEPGPRTVLNPVANPAGQRALRWVLIAATCATIVWIGVS</sequence>
<comment type="subcellular location">
    <subcellularLocation>
        <location evidence="1">Membrane</location>
        <topology evidence="1">Multi-pass membrane protein</topology>
    </subcellularLocation>
</comment>
<name>A0A2W5D4W2_9CORY</name>
<evidence type="ECO:0000256" key="2">
    <source>
        <dbReference type="ARBA" id="ARBA00022692"/>
    </source>
</evidence>
<protein>
    <submittedName>
        <fullName evidence="6">ABC transporter permease</fullName>
    </submittedName>
</protein>
<keyword evidence="3 5" id="KW-1133">Transmembrane helix</keyword>
<proteinExistence type="predicted"/>
<dbReference type="AlphaFoldDB" id="A0A2W5D4W2"/>
<comment type="caution">
    <text evidence="6">The sequence shown here is derived from an EMBL/GenBank/DDBJ whole genome shotgun (WGS) entry which is preliminary data.</text>
</comment>
<evidence type="ECO:0000256" key="3">
    <source>
        <dbReference type="ARBA" id="ARBA00022989"/>
    </source>
</evidence>
<dbReference type="Proteomes" id="UP000249451">
    <property type="component" value="Unassembled WGS sequence"/>
</dbReference>
<keyword evidence="4 5" id="KW-0472">Membrane</keyword>